<feature type="transmembrane region" description="Helical" evidence="8">
    <location>
        <begin position="36"/>
        <end position="55"/>
    </location>
</feature>
<proteinExistence type="inferred from homology"/>
<dbReference type="EMBL" id="JAYGJQ010000001">
    <property type="protein sequence ID" value="MEA9354886.1"/>
    <property type="molecule type" value="Genomic_DNA"/>
</dbReference>
<dbReference type="Pfam" id="PF01594">
    <property type="entry name" value="AI-2E_transport"/>
    <property type="match status" value="1"/>
</dbReference>
<keyword evidence="6 8" id="KW-1133">Transmembrane helix</keyword>
<evidence type="ECO:0000313" key="10">
    <source>
        <dbReference type="Proteomes" id="UP001302274"/>
    </source>
</evidence>
<evidence type="ECO:0000256" key="4">
    <source>
        <dbReference type="ARBA" id="ARBA00022475"/>
    </source>
</evidence>
<comment type="caution">
    <text evidence="9">The sequence shown here is derived from an EMBL/GenBank/DDBJ whole genome shotgun (WGS) entry which is preliminary data.</text>
</comment>
<comment type="subcellular location">
    <subcellularLocation>
        <location evidence="1">Cell membrane</location>
        <topology evidence="1">Multi-pass membrane protein</topology>
    </subcellularLocation>
</comment>
<feature type="transmembrane region" description="Helical" evidence="8">
    <location>
        <begin position="12"/>
        <end position="30"/>
    </location>
</feature>
<comment type="similarity">
    <text evidence="2">Belongs to the autoinducer-2 exporter (AI-2E) (TC 2.A.86) family.</text>
</comment>
<dbReference type="PANTHER" id="PTHR21716">
    <property type="entry name" value="TRANSMEMBRANE PROTEIN"/>
    <property type="match status" value="1"/>
</dbReference>
<gene>
    <name evidence="9" type="ORF">SHI21_01650</name>
</gene>
<evidence type="ECO:0000256" key="5">
    <source>
        <dbReference type="ARBA" id="ARBA00022692"/>
    </source>
</evidence>
<feature type="transmembrane region" description="Helical" evidence="8">
    <location>
        <begin position="245"/>
        <end position="264"/>
    </location>
</feature>
<keyword evidence="7 8" id="KW-0472">Membrane</keyword>
<evidence type="ECO:0000256" key="6">
    <source>
        <dbReference type="ARBA" id="ARBA00022989"/>
    </source>
</evidence>
<evidence type="ECO:0000256" key="1">
    <source>
        <dbReference type="ARBA" id="ARBA00004651"/>
    </source>
</evidence>
<evidence type="ECO:0000256" key="7">
    <source>
        <dbReference type="ARBA" id="ARBA00023136"/>
    </source>
</evidence>
<keyword evidence="5 8" id="KW-0812">Transmembrane</keyword>
<reference evidence="9 10" key="1">
    <citation type="submission" date="2023-11" db="EMBL/GenBank/DDBJ databases">
        <title>A Novel Polar Bacteriovorax (B. antarcticus) Isolated from the Biocrust in Antarctica.</title>
        <authorList>
            <person name="Mun W."/>
            <person name="Choi S.Y."/>
            <person name="Mitchell R.J."/>
        </authorList>
    </citation>
    <scope>NUCLEOTIDE SEQUENCE [LARGE SCALE GENOMIC DNA]</scope>
    <source>
        <strain evidence="9 10">PP10</strain>
    </source>
</reference>
<evidence type="ECO:0000313" key="9">
    <source>
        <dbReference type="EMBL" id="MEA9354886.1"/>
    </source>
</evidence>
<dbReference type="InterPro" id="IPR002549">
    <property type="entry name" value="AI-2E-like"/>
</dbReference>
<dbReference type="PANTHER" id="PTHR21716:SF53">
    <property type="entry name" value="PERMEASE PERM-RELATED"/>
    <property type="match status" value="1"/>
</dbReference>
<feature type="transmembrane region" description="Helical" evidence="8">
    <location>
        <begin position="316"/>
        <end position="337"/>
    </location>
</feature>
<keyword evidence="10" id="KW-1185">Reference proteome</keyword>
<dbReference type="Proteomes" id="UP001302274">
    <property type="component" value="Unassembled WGS sequence"/>
</dbReference>
<organism evidence="9 10">
    <name type="scientific">Bacteriovorax antarcticus</name>
    <dbReference type="NCBI Taxonomy" id="3088717"/>
    <lineage>
        <taxon>Bacteria</taxon>
        <taxon>Pseudomonadati</taxon>
        <taxon>Bdellovibrionota</taxon>
        <taxon>Bacteriovoracia</taxon>
        <taxon>Bacteriovoracales</taxon>
        <taxon>Bacteriovoracaceae</taxon>
        <taxon>Bacteriovorax</taxon>
    </lineage>
</organism>
<evidence type="ECO:0000256" key="3">
    <source>
        <dbReference type="ARBA" id="ARBA00022448"/>
    </source>
</evidence>
<feature type="transmembrane region" description="Helical" evidence="8">
    <location>
        <begin position="151"/>
        <end position="170"/>
    </location>
</feature>
<dbReference type="RefSeq" id="WP_323574380.1">
    <property type="nucleotide sequence ID" value="NZ_JAYGJQ010000001.1"/>
</dbReference>
<protein>
    <submittedName>
        <fullName evidence="9">AI-2E family transporter</fullName>
    </submittedName>
</protein>
<keyword evidence="3" id="KW-0813">Transport</keyword>
<sequence>MILSNRKNIVKIQLAFFAVVIVLFCALVLTLPRISIPLSLAYILSLALNPIVNWLMKFKLNKTQATIVVFIALVVFVGIPLVKVIPVLSMQTQDIQYTIPKVEEYVIHQYAVVTNFIKAKTGHEVADGYIFQTLAQLESWASEFVVKLPNYLATLLEWIFLVPFFTFFMIRDGDTFKKTFLSFTPNTIFERFYYVMHVFNRQLGDYFFAKFVEAIIVGGIITIGLLIMGVNNAAILGFLAGLTNIVPYVGPILGLIPAIFSMMLDPTMASSTMGAVLILYAVANAVDAFFVFPFLVSKIVNLHPVIVAISVIVGSHYAGITGMVVSIPVVAAIKLIITEIYNEIYTERSR</sequence>
<name>A0ABU5VPG0_9BACT</name>
<feature type="transmembrane region" description="Helical" evidence="8">
    <location>
        <begin position="211"/>
        <end position="239"/>
    </location>
</feature>
<feature type="transmembrane region" description="Helical" evidence="8">
    <location>
        <begin position="67"/>
        <end position="88"/>
    </location>
</feature>
<evidence type="ECO:0000256" key="2">
    <source>
        <dbReference type="ARBA" id="ARBA00009773"/>
    </source>
</evidence>
<feature type="transmembrane region" description="Helical" evidence="8">
    <location>
        <begin position="276"/>
        <end position="296"/>
    </location>
</feature>
<keyword evidence="4" id="KW-1003">Cell membrane</keyword>
<evidence type="ECO:0000256" key="8">
    <source>
        <dbReference type="SAM" id="Phobius"/>
    </source>
</evidence>
<accession>A0ABU5VPG0</accession>